<dbReference type="KEGG" id="pno:SNOG_02685"/>
<dbReference type="FunCoup" id="Q0UZX9">
    <property type="interactions" value="102"/>
</dbReference>
<dbReference type="VEuPathDB" id="FungiDB:JI435_026850"/>
<dbReference type="InterPro" id="IPR035979">
    <property type="entry name" value="RBD_domain_sf"/>
</dbReference>
<keyword evidence="3" id="KW-0539">Nucleus</keyword>
<dbReference type="HOGENOM" id="CLU_028601_0_1_1"/>
<dbReference type="Proteomes" id="UP000001055">
    <property type="component" value="Unassembled WGS sequence"/>
</dbReference>
<evidence type="ECO:0000256" key="2">
    <source>
        <dbReference type="ARBA" id="ARBA00022884"/>
    </source>
</evidence>
<feature type="domain" description="RRM" evidence="6">
    <location>
        <begin position="30"/>
        <end position="108"/>
    </location>
</feature>
<dbReference type="InParanoid" id="Q0UZX9"/>
<feature type="compositionally biased region" description="Low complexity" evidence="5">
    <location>
        <begin position="114"/>
        <end position="127"/>
    </location>
</feature>
<dbReference type="InterPro" id="IPR026896">
    <property type="entry name" value="CSTF_C"/>
</dbReference>
<proteinExistence type="predicted"/>
<evidence type="ECO:0000313" key="7">
    <source>
        <dbReference type="EMBL" id="EAT89416.2"/>
    </source>
</evidence>
<feature type="region of interest" description="Disordered" evidence="5">
    <location>
        <begin position="104"/>
        <end position="163"/>
    </location>
</feature>
<dbReference type="GO" id="GO:0005847">
    <property type="term" value="C:mRNA cleavage and polyadenylation specificity factor complex"/>
    <property type="evidence" value="ECO:0000318"/>
    <property type="project" value="GO_Central"/>
</dbReference>
<evidence type="ECO:0000256" key="5">
    <source>
        <dbReference type="SAM" id="MobiDB-lite"/>
    </source>
</evidence>
<dbReference type="Pfam" id="PF14304">
    <property type="entry name" value="CSTF_C"/>
    <property type="match status" value="1"/>
</dbReference>
<dbReference type="GO" id="GO:0003729">
    <property type="term" value="F:mRNA binding"/>
    <property type="evidence" value="ECO:0000318"/>
    <property type="project" value="GO_Central"/>
</dbReference>
<sequence>MCIAGANLAGAMCSDTASAVDMAPNDKAGRVVFIGNIPYGGTEELIIETLGRVGQVNNFRLVYDKETGRPKGFGFAEFADADAAASAVRNLNDHEIMGRKLRVDWSNDNGAGDNAPSNQPQNPPQNQGAYPPMNGQAPEPVQAPQSSALPPLPPGIDLPPNLTCPDAISRTLSTLPTPQLLDILSQMKGLVMTDPAKATELLRQAPQLAYAIFQSLLLLELVDPRTLGSLVETATAAPAPIAQAPPMQQQAPPVARPPVNYAAPYPQQVPTPQPPAHVPQPYAQPPPVQQPPQAQTPAMEQQAMFAQILALTNEQIAALPPDHRNQILQIRNTLLSGGRP</sequence>
<dbReference type="InterPro" id="IPR025742">
    <property type="entry name" value="CSTF2_hinge"/>
</dbReference>
<organism evidence="7 8">
    <name type="scientific">Phaeosphaeria nodorum (strain SN15 / ATCC MYA-4574 / FGSC 10173)</name>
    <name type="common">Glume blotch fungus</name>
    <name type="synonym">Parastagonospora nodorum</name>
    <dbReference type="NCBI Taxonomy" id="321614"/>
    <lineage>
        <taxon>Eukaryota</taxon>
        <taxon>Fungi</taxon>
        <taxon>Dikarya</taxon>
        <taxon>Ascomycota</taxon>
        <taxon>Pezizomycotina</taxon>
        <taxon>Dothideomycetes</taxon>
        <taxon>Pleosporomycetidae</taxon>
        <taxon>Pleosporales</taxon>
        <taxon>Pleosporineae</taxon>
        <taxon>Phaeosphaeriaceae</taxon>
        <taxon>Parastagonospora</taxon>
    </lineage>
</organism>
<reference evidence="8" key="1">
    <citation type="journal article" date="2007" name="Plant Cell">
        <title>Dothideomycete-plant interactions illuminated by genome sequencing and EST analysis of the wheat pathogen Stagonospora nodorum.</title>
        <authorList>
            <person name="Hane J.K."/>
            <person name="Lowe R.G."/>
            <person name="Solomon P.S."/>
            <person name="Tan K.C."/>
            <person name="Schoch C.L."/>
            <person name="Spatafora J.W."/>
            <person name="Crous P.W."/>
            <person name="Kodira C."/>
            <person name="Birren B.W."/>
            <person name="Galagan J.E."/>
            <person name="Torriani S.F."/>
            <person name="McDonald B.A."/>
            <person name="Oliver R.P."/>
        </authorList>
    </citation>
    <scope>NUCLEOTIDE SEQUENCE [LARGE SCALE GENOMIC DNA]</scope>
    <source>
        <strain evidence="8">SN15 / ATCC MYA-4574 / FGSC 10173</strain>
    </source>
</reference>
<comment type="subcellular location">
    <subcellularLocation>
        <location evidence="1">Nucleus</location>
    </subcellularLocation>
</comment>
<dbReference type="SMART" id="SM00360">
    <property type="entry name" value="RRM"/>
    <property type="match status" value="1"/>
</dbReference>
<dbReference type="PANTHER" id="PTHR45735">
    <property type="entry name" value="CLEAVAGE STIMULATION FACTOR SUBUNIT 2"/>
    <property type="match status" value="1"/>
</dbReference>
<dbReference type="EMBL" id="CH445328">
    <property type="protein sequence ID" value="EAT89416.2"/>
    <property type="molecule type" value="Genomic_DNA"/>
</dbReference>
<dbReference type="PROSITE" id="PS50102">
    <property type="entry name" value="RRM"/>
    <property type="match status" value="1"/>
</dbReference>
<protein>
    <recommendedName>
        <fullName evidence="6">RRM domain-containing protein</fullName>
    </recommendedName>
</protein>
<dbReference type="Pfam" id="PF00076">
    <property type="entry name" value="RRM_1"/>
    <property type="match status" value="1"/>
</dbReference>
<evidence type="ECO:0000259" key="6">
    <source>
        <dbReference type="PROSITE" id="PS50102"/>
    </source>
</evidence>
<accession>Q0UZX9</accession>
<dbReference type="PANTHER" id="PTHR45735:SF2">
    <property type="entry name" value="CLEAVAGE STIMULATION FACTOR SUBUNIT 2"/>
    <property type="match status" value="1"/>
</dbReference>
<feature type="region of interest" description="Disordered" evidence="5">
    <location>
        <begin position="241"/>
        <end position="299"/>
    </location>
</feature>
<feature type="compositionally biased region" description="Low complexity" evidence="5">
    <location>
        <begin position="241"/>
        <end position="266"/>
    </location>
</feature>
<dbReference type="eggNOG" id="KOG0108">
    <property type="taxonomic scope" value="Eukaryota"/>
</dbReference>
<name>Q0UZX9_PHANO</name>
<dbReference type="AlphaFoldDB" id="Q0UZX9"/>
<evidence type="ECO:0000313" key="8">
    <source>
        <dbReference type="Proteomes" id="UP000001055"/>
    </source>
</evidence>
<dbReference type="FunFam" id="1.25.40.630:FF:000003">
    <property type="entry name" value="Polyadenylation factor subunit CstF64, putative"/>
    <property type="match status" value="1"/>
</dbReference>
<dbReference type="SUPFAM" id="SSF54928">
    <property type="entry name" value="RNA-binding domain, RBD"/>
    <property type="match status" value="1"/>
</dbReference>
<dbReference type="Gene3D" id="1.10.20.70">
    <property type="entry name" value="Transcription termination and cleavage factor, C-terminal domain"/>
    <property type="match status" value="1"/>
</dbReference>
<feature type="compositionally biased region" description="Pro residues" evidence="5">
    <location>
        <begin position="267"/>
        <end position="290"/>
    </location>
</feature>
<keyword evidence="2 4" id="KW-0694">RNA-binding</keyword>
<dbReference type="InterPro" id="IPR038192">
    <property type="entry name" value="CSTF_C_sf"/>
</dbReference>
<evidence type="ECO:0000256" key="3">
    <source>
        <dbReference type="ARBA" id="ARBA00023242"/>
    </source>
</evidence>
<dbReference type="Gene3D" id="3.30.70.330">
    <property type="match status" value="1"/>
</dbReference>
<dbReference type="GO" id="GO:0031124">
    <property type="term" value="P:mRNA 3'-end processing"/>
    <property type="evidence" value="ECO:0007669"/>
    <property type="project" value="InterPro"/>
</dbReference>
<gene>
    <name evidence="7" type="ORF">SNOG_02685</name>
</gene>
<dbReference type="RefSeq" id="XP_001793284.1">
    <property type="nucleotide sequence ID" value="XM_001793232.1"/>
</dbReference>
<evidence type="ECO:0000256" key="1">
    <source>
        <dbReference type="ARBA" id="ARBA00004123"/>
    </source>
</evidence>
<dbReference type="Pfam" id="PF14327">
    <property type="entry name" value="CSTF2_hinge"/>
    <property type="match status" value="1"/>
</dbReference>
<dbReference type="InterPro" id="IPR012677">
    <property type="entry name" value="Nucleotide-bd_a/b_plait_sf"/>
</dbReference>
<dbReference type="FunFam" id="1.10.20.70:FF:000001">
    <property type="entry name" value="Cleavage stimulation factor subunit 2"/>
    <property type="match status" value="1"/>
</dbReference>
<dbReference type="STRING" id="321614.Q0UZX9"/>
<evidence type="ECO:0000256" key="4">
    <source>
        <dbReference type="PROSITE-ProRule" id="PRU00176"/>
    </source>
</evidence>
<dbReference type="GeneID" id="5970141"/>
<dbReference type="Gene3D" id="1.25.40.630">
    <property type="match status" value="1"/>
</dbReference>
<dbReference type="InterPro" id="IPR000504">
    <property type="entry name" value="RRM_dom"/>
</dbReference>